<sequence length="259" mass="28113">MGFKRTLWEATILKQYNGVSVADVICVKPTEKKGEKVIFSTAVGSGVKEYAGKVEYTDATTTDVELIFDKKRYFAATMSDVEAVQTNLPVLQATVEQDSFDMAAQVDGDVFTKAISEAGKTITGGSIDKTNIYDLIVDMGTALSKNKVPKANRFVIVNSEILGLLSKDDRFTRNPNVLENGVVEGQKINGLQVISSEELPGGKIFAMHKSALGYDKILDKVEHLRLESAFSEAVRGLCVYGAKVLRPKGIVGMTYTIGA</sequence>
<dbReference type="PATRIC" id="fig|1629550.3.peg.3003"/>
<dbReference type="EMBL" id="LBBT01000360">
    <property type="protein sequence ID" value="KKX99842.1"/>
    <property type="molecule type" value="Genomic_DNA"/>
</dbReference>
<accession>A0A0M3DC43</accession>
<organism evidence="1 2">
    <name type="scientific">Paraclostridium benzoelyticum</name>
    <dbReference type="NCBI Taxonomy" id="1629550"/>
    <lineage>
        <taxon>Bacteria</taxon>
        <taxon>Bacillati</taxon>
        <taxon>Bacillota</taxon>
        <taxon>Clostridia</taxon>
        <taxon>Peptostreptococcales</taxon>
        <taxon>Peptostreptococcaceae</taxon>
        <taxon>Paraclostridium</taxon>
    </lineage>
</organism>
<dbReference type="Pfam" id="PF25209">
    <property type="entry name" value="Phage_capsid_4"/>
    <property type="match status" value="1"/>
</dbReference>
<name>A0A0M3DC43_9FIRM</name>
<evidence type="ECO:0008006" key="3">
    <source>
        <dbReference type="Google" id="ProtNLM"/>
    </source>
</evidence>
<comment type="caution">
    <text evidence="1">The sequence shown here is derived from an EMBL/GenBank/DDBJ whole genome shotgun (WGS) entry which is preliminary data.</text>
</comment>
<keyword evidence="2" id="KW-1185">Reference proteome</keyword>
<dbReference type="Proteomes" id="UP000034407">
    <property type="component" value="Unassembled WGS sequence"/>
</dbReference>
<dbReference type="OrthoDB" id="1624479at2"/>
<reference evidence="1 2" key="1">
    <citation type="submission" date="2015-04" db="EMBL/GenBank/DDBJ databases">
        <title>Microcin producing Clostridium sp. JC272T.</title>
        <authorList>
            <person name="Jyothsna T."/>
            <person name="Sasikala C."/>
            <person name="Ramana C."/>
        </authorList>
    </citation>
    <scope>NUCLEOTIDE SEQUENCE [LARGE SCALE GENOMIC DNA]</scope>
    <source>
        <strain evidence="1 2">JC272</strain>
    </source>
</reference>
<proteinExistence type="predicted"/>
<evidence type="ECO:0000313" key="2">
    <source>
        <dbReference type="Proteomes" id="UP000034407"/>
    </source>
</evidence>
<protein>
    <recommendedName>
        <fullName evidence="3">P22 coat protein-protein 5 domain protein</fullName>
    </recommendedName>
</protein>
<gene>
    <name evidence="1" type="ORF">VN21_17360</name>
</gene>
<evidence type="ECO:0000313" key="1">
    <source>
        <dbReference type="EMBL" id="KKX99842.1"/>
    </source>
</evidence>
<dbReference type="RefSeq" id="WP_046824375.1">
    <property type="nucleotide sequence ID" value="NZ_LBBT01000360.1"/>
</dbReference>
<dbReference type="AlphaFoldDB" id="A0A0M3DC43"/>